<evidence type="ECO:0000313" key="3">
    <source>
        <dbReference type="Proteomes" id="UP001153269"/>
    </source>
</evidence>
<feature type="compositionally biased region" description="Basic and acidic residues" evidence="1">
    <location>
        <begin position="1"/>
        <end position="14"/>
    </location>
</feature>
<feature type="region of interest" description="Disordered" evidence="1">
    <location>
        <begin position="1"/>
        <end position="81"/>
    </location>
</feature>
<dbReference type="AlphaFoldDB" id="A0A9N7YYK9"/>
<reference evidence="2" key="1">
    <citation type="submission" date="2020-03" db="EMBL/GenBank/DDBJ databases">
        <authorList>
            <person name="Weist P."/>
        </authorList>
    </citation>
    <scope>NUCLEOTIDE SEQUENCE</scope>
</reference>
<keyword evidence="3" id="KW-1185">Reference proteome</keyword>
<name>A0A9N7YYK9_PLEPL</name>
<feature type="compositionally biased region" description="Basic and acidic residues" evidence="1">
    <location>
        <begin position="63"/>
        <end position="76"/>
    </location>
</feature>
<dbReference type="EMBL" id="CADEAL010003424">
    <property type="protein sequence ID" value="CAB1444688.1"/>
    <property type="molecule type" value="Genomic_DNA"/>
</dbReference>
<organism evidence="2 3">
    <name type="scientific">Pleuronectes platessa</name>
    <name type="common">European plaice</name>
    <dbReference type="NCBI Taxonomy" id="8262"/>
    <lineage>
        <taxon>Eukaryota</taxon>
        <taxon>Metazoa</taxon>
        <taxon>Chordata</taxon>
        <taxon>Craniata</taxon>
        <taxon>Vertebrata</taxon>
        <taxon>Euteleostomi</taxon>
        <taxon>Actinopterygii</taxon>
        <taxon>Neopterygii</taxon>
        <taxon>Teleostei</taxon>
        <taxon>Neoteleostei</taxon>
        <taxon>Acanthomorphata</taxon>
        <taxon>Carangaria</taxon>
        <taxon>Pleuronectiformes</taxon>
        <taxon>Pleuronectoidei</taxon>
        <taxon>Pleuronectidae</taxon>
        <taxon>Pleuronectes</taxon>
    </lineage>
</organism>
<dbReference type="Proteomes" id="UP001153269">
    <property type="component" value="Unassembled WGS sequence"/>
</dbReference>
<protein>
    <submittedName>
        <fullName evidence="2">Uncharacterized protein</fullName>
    </submittedName>
</protein>
<evidence type="ECO:0000313" key="2">
    <source>
        <dbReference type="EMBL" id="CAB1444688.1"/>
    </source>
</evidence>
<gene>
    <name evidence="2" type="ORF">PLEPLA_LOCUS32406</name>
</gene>
<proteinExistence type="predicted"/>
<accession>A0A9N7YYK9</accession>
<evidence type="ECO:0000256" key="1">
    <source>
        <dbReference type="SAM" id="MobiDB-lite"/>
    </source>
</evidence>
<comment type="caution">
    <text evidence="2">The sequence shown here is derived from an EMBL/GenBank/DDBJ whole genome shotgun (WGS) entry which is preliminary data.</text>
</comment>
<sequence>MTLGEKQEKTDNHSNSHLHPQAENAAEQPALHVLDSGKPESLVETFEEGRLPAVHRRSPARSSPERRQHGPLDHRSQPRSCSVLSLGPLLSVCPRQLRLLFTAFNS</sequence>